<evidence type="ECO:0000256" key="1">
    <source>
        <dbReference type="ARBA" id="ARBA00001917"/>
    </source>
</evidence>
<evidence type="ECO:0000256" key="5">
    <source>
        <dbReference type="ARBA" id="ARBA00022857"/>
    </source>
</evidence>
<gene>
    <name evidence="9" type="primary">dusB</name>
    <name evidence="9" type="ORF">ABXS69_05345</name>
</gene>
<keyword evidence="3" id="KW-0288">FMN</keyword>
<feature type="domain" description="DUS-like FMN-binding" evidence="8">
    <location>
        <begin position="24"/>
        <end position="358"/>
    </location>
</feature>
<keyword evidence="5" id="KW-0521">NADP</keyword>
<dbReference type="AlphaFoldDB" id="A0AAU8N796"/>
<comment type="cofactor">
    <cofactor evidence="1">
        <name>FMN</name>
        <dbReference type="ChEBI" id="CHEBI:58210"/>
    </cofactor>
</comment>
<dbReference type="InterPro" id="IPR018517">
    <property type="entry name" value="tRNA_hU_synthase_CS"/>
</dbReference>
<dbReference type="PANTHER" id="PTHR45846">
    <property type="entry name" value="TRNA-DIHYDROURIDINE(47) SYNTHASE [NAD(P)(+)]-LIKE"/>
    <property type="match status" value="1"/>
</dbReference>
<protein>
    <submittedName>
        <fullName evidence="9">tRNA dihydrouridine synthase DusB</fullName>
        <ecNumber evidence="9">1.3.1.-</ecNumber>
    </submittedName>
</protein>
<proteinExistence type="predicted"/>
<reference evidence="9" key="1">
    <citation type="submission" date="2024-05" db="EMBL/GenBank/DDBJ databases">
        <title>Draft genome assemblies of 36 bacteria isolated from hibernating arctic ground squirrels.</title>
        <authorList>
            <person name="McKee H."/>
            <person name="Mullen L."/>
            <person name="Drown D.M."/>
            <person name="Duddleston K.N."/>
        </authorList>
    </citation>
    <scope>NUCLEOTIDE SEQUENCE</scope>
    <source>
        <strain evidence="9">AR004</strain>
    </source>
</reference>
<organism evidence="9">
    <name type="scientific">Actinomyces timonensis</name>
    <dbReference type="NCBI Taxonomy" id="1288391"/>
    <lineage>
        <taxon>Bacteria</taxon>
        <taxon>Bacillati</taxon>
        <taxon>Actinomycetota</taxon>
        <taxon>Actinomycetes</taxon>
        <taxon>Actinomycetales</taxon>
        <taxon>Actinomycetaceae</taxon>
        <taxon>Actinomyces</taxon>
    </lineage>
</organism>
<dbReference type="RefSeq" id="WP_366181486.1">
    <property type="nucleotide sequence ID" value="NZ_CP159989.1"/>
</dbReference>
<keyword evidence="6 9" id="KW-0560">Oxidoreductase</keyword>
<dbReference type="Gene3D" id="1.10.1200.80">
    <property type="entry name" value="Putative flavin oxidoreducatase, domain 2"/>
    <property type="match status" value="1"/>
</dbReference>
<name>A0AAU8N796_9ACTO</name>
<evidence type="ECO:0000256" key="3">
    <source>
        <dbReference type="ARBA" id="ARBA00022643"/>
    </source>
</evidence>
<dbReference type="InterPro" id="IPR004652">
    <property type="entry name" value="DusB-like"/>
</dbReference>
<dbReference type="Gene3D" id="3.20.20.70">
    <property type="entry name" value="Aldolase class I"/>
    <property type="match status" value="1"/>
</dbReference>
<dbReference type="EMBL" id="CP159989">
    <property type="protein sequence ID" value="XCP83278.1"/>
    <property type="molecule type" value="Genomic_DNA"/>
</dbReference>
<dbReference type="GO" id="GO:0017150">
    <property type="term" value="F:tRNA dihydrouridine synthase activity"/>
    <property type="evidence" value="ECO:0007669"/>
    <property type="project" value="InterPro"/>
</dbReference>
<dbReference type="PROSITE" id="PS01136">
    <property type="entry name" value="UPF0034"/>
    <property type="match status" value="1"/>
</dbReference>
<evidence type="ECO:0000256" key="4">
    <source>
        <dbReference type="ARBA" id="ARBA00022694"/>
    </source>
</evidence>
<evidence type="ECO:0000256" key="6">
    <source>
        <dbReference type="ARBA" id="ARBA00023002"/>
    </source>
</evidence>
<dbReference type="PANTHER" id="PTHR45846:SF1">
    <property type="entry name" value="TRNA-DIHYDROURIDINE(47) SYNTHASE [NAD(P)(+)]-LIKE"/>
    <property type="match status" value="1"/>
</dbReference>
<dbReference type="GO" id="GO:0003723">
    <property type="term" value="F:RNA binding"/>
    <property type="evidence" value="ECO:0007669"/>
    <property type="project" value="TreeGrafter"/>
</dbReference>
<dbReference type="CDD" id="cd02801">
    <property type="entry name" value="DUS_like_FMN"/>
    <property type="match status" value="1"/>
</dbReference>
<dbReference type="InterPro" id="IPR013785">
    <property type="entry name" value="Aldolase_TIM"/>
</dbReference>
<dbReference type="InterPro" id="IPR024036">
    <property type="entry name" value="tRNA-dHydroUridine_Synthase_C"/>
</dbReference>
<keyword evidence="2" id="KW-0285">Flavoprotein</keyword>
<evidence type="ECO:0000259" key="8">
    <source>
        <dbReference type="Pfam" id="PF01207"/>
    </source>
</evidence>
<dbReference type="InterPro" id="IPR035587">
    <property type="entry name" value="DUS-like_FMN-bd"/>
</dbReference>
<dbReference type="NCBIfam" id="TIGR00737">
    <property type="entry name" value="nifR3_yhdG"/>
    <property type="match status" value="1"/>
</dbReference>
<sequence>MSTPSHSPAPLRLGPIEVPMPVVLAPMAGVTNASFRRLCRQAAESALPEAARPTAPGPVPADDGGLRAPAGLYVTEMVTTRALVERNEKTLAMVRTDPAERVRSIQLYGVDPVVAGKAVRILVEEDLADHIDLNFGCPVPKVTRKGGGAALPWKRDLLAAILRECVSAAESAARAAHRSREVPVTMKMRVGIDESHETFLDAARAAERAGIAAVALHARTARQHYSGQADWSRIAELKESTRLPVLGNGDIWVGDDAVRMMAATGCDGVVVGRGCQGRPWLFADIVAAMRGGASRARPDLDAVIAVIREHARLLADEMGEDRGVRDLRKHVGWYLKGYPVGGAARNALMRVGSLAELDAALGVMRSHLPVQVPYPGEAVEGPRGRAGHPKRPHLPNGWLDSPVLDADQAELLGEAESDVSGG</sequence>
<dbReference type="Pfam" id="PF01207">
    <property type="entry name" value="Dus"/>
    <property type="match status" value="1"/>
</dbReference>
<dbReference type="SUPFAM" id="SSF51395">
    <property type="entry name" value="FMN-linked oxidoreductases"/>
    <property type="match status" value="1"/>
</dbReference>
<accession>A0AAU8N796</accession>
<dbReference type="EC" id="1.3.1.-" evidence="9"/>
<evidence type="ECO:0000313" key="9">
    <source>
        <dbReference type="EMBL" id="XCP83278.1"/>
    </source>
</evidence>
<evidence type="ECO:0000256" key="2">
    <source>
        <dbReference type="ARBA" id="ARBA00022630"/>
    </source>
</evidence>
<feature type="region of interest" description="Disordered" evidence="7">
    <location>
        <begin position="374"/>
        <end position="400"/>
    </location>
</feature>
<keyword evidence="4" id="KW-0819">tRNA processing</keyword>
<dbReference type="GO" id="GO:0050660">
    <property type="term" value="F:flavin adenine dinucleotide binding"/>
    <property type="evidence" value="ECO:0007669"/>
    <property type="project" value="InterPro"/>
</dbReference>
<evidence type="ECO:0000256" key="7">
    <source>
        <dbReference type="SAM" id="MobiDB-lite"/>
    </source>
</evidence>